<evidence type="ECO:0000313" key="1">
    <source>
        <dbReference type="EMBL" id="MFC0683189.1"/>
    </source>
</evidence>
<proteinExistence type="predicted"/>
<evidence type="ECO:0000313" key="2">
    <source>
        <dbReference type="Proteomes" id="UP001589858"/>
    </source>
</evidence>
<organism evidence="1 2">
    <name type="scientific">Novosphingobium clariflavum</name>
    <dbReference type="NCBI Taxonomy" id="2029884"/>
    <lineage>
        <taxon>Bacteria</taxon>
        <taxon>Pseudomonadati</taxon>
        <taxon>Pseudomonadota</taxon>
        <taxon>Alphaproteobacteria</taxon>
        <taxon>Sphingomonadales</taxon>
        <taxon>Sphingomonadaceae</taxon>
        <taxon>Novosphingobium</taxon>
    </lineage>
</organism>
<dbReference type="EMBL" id="JBHLTM010000008">
    <property type="protein sequence ID" value="MFC0683189.1"/>
    <property type="molecule type" value="Genomic_DNA"/>
</dbReference>
<reference evidence="1 2" key="1">
    <citation type="submission" date="2024-09" db="EMBL/GenBank/DDBJ databases">
        <authorList>
            <person name="Sun Q."/>
            <person name="Mori K."/>
        </authorList>
    </citation>
    <scope>NUCLEOTIDE SEQUENCE [LARGE SCALE GENOMIC DNA]</scope>
    <source>
        <strain evidence="1 2">CICC 11035S</strain>
    </source>
</reference>
<sequence length="98" mass="10937">MPKPDYAQPINTADAEARRAFRELLARDGKDELSIVLGVNPRTIERIGLTRDLPPGMAMDLAAYLSPINDAGSDDGRWFAAFSTWAEDCRQRMEARRG</sequence>
<keyword evidence="2" id="KW-1185">Reference proteome</keyword>
<accession>A0ABV6S1T0</accession>
<comment type="caution">
    <text evidence="1">The sequence shown here is derived from an EMBL/GenBank/DDBJ whole genome shotgun (WGS) entry which is preliminary data.</text>
</comment>
<protein>
    <submittedName>
        <fullName evidence="1">Uncharacterized protein</fullName>
    </submittedName>
</protein>
<dbReference type="RefSeq" id="WP_267220655.1">
    <property type="nucleotide sequence ID" value="NZ_JAPCWC010000007.1"/>
</dbReference>
<dbReference type="Proteomes" id="UP001589858">
    <property type="component" value="Unassembled WGS sequence"/>
</dbReference>
<gene>
    <name evidence="1" type="ORF">ACFFF8_01140</name>
</gene>
<name>A0ABV6S1T0_9SPHN</name>